<proteinExistence type="predicted"/>
<accession>A0ABW5D9N4</accession>
<dbReference type="RefSeq" id="WP_386820457.1">
    <property type="nucleotide sequence ID" value="NZ_JBHUIT010000019.1"/>
</dbReference>
<sequence length="114" mass="11792">MIYFGELTPTPALGFVFIVWGSPKPSEQKRPSEVESAWLSPDPLGEAGGLNLYGYVGGNPINTWDPLGLCWEDDLRNGLTLAGSALGTGLGFLGGGGGGALASVPDVSPENRTD</sequence>
<organism evidence="1 2">
    <name type="scientific">Luteolibacter algae</name>
    <dbReference type="NCBI Taxonomy" id="454151"/>
    <lineage>
        <taxon>Bacteria</taxon>
        <taxon>Pseudomonadati</taxon>
        <taxon>Verrucomicrobiota</taxon>
        <taxon>Verrucomicrobiia</taxon>
        <taxon>Verrucomicrobiales</taxon>
        <taxon>Verrucomicrobiaceae</taxon>
        <taxon>Luteolibacter</taxon>
    </lineage>
</organism>
<reference evidence="2" key="1">
    <citation type="journal article" date="2019" name="Int. J. Syst. Evol. Microbiol.">
        <title>The Global Catalogue of Microorganisms (GCM) 10K type strain sequencing project: providing services to taxonomists for standard genome sequencing and annotation.</title>
        <authorList>
            <consortium name="The Broad Institute Genomics Platform"/>
            <consortium name="The Broad Institute Genome Sequencing Center for Infectious Disease"/>
            <person name="Wu L."/>
            <person name="Ma J."/>
        </authorList>
    </citation>
    <scope>NUCLEOTIDE SEQUENCE [LARGE SCALE GENOMIC DNA]</scope>
    <source>
        <strain evidence="2">CGMCC 4.7106</strain>
    </source>
</reference>
<dbReference type="InterPro" id="IPR022385">
    <property type="entry name" value="Rhs_assc_core"/>
</dbReference>
<keyword evidence="2" id="KW-1185">Reference proteome</keyword>
<name>A0ABW5D9N4_9BACT</name>
<dbReference type="Gene3D" id="2.180.10.10">
    <property type="entry name" value="RHS repeat-associated core"/>
    <property type="match status" value="1"/>
</dbReference>
<dbReference type="EMBL" id="JBHUIT010000019">
    <property type="protein sequence ID" value="MFD2257169.1"/>
    <property type="molecule type" value="Genomic_DNA"/>
</dbReference>
<protein>
    <submittedName>
        <fullName evidence="1">RHS repeat-associated core domain-containing protein</fullName>
    </submittedName>
</protein>
<dbReference type="NCBIfam" id="TIGR03696">
    <property type="entry name" value="Rhs_assc_core"/>
    <property type="match status" value="1"/>
</dbReference>
<comment type="caution">
    <text evidence="1">The sequence shown here is derived from an EMBL/GenBank/DDBJ whole genome shotgun (WGS) entry which is preliminary data.</text>
</comment>
<evidence type="ECO:0000313" key="2">
    <source>
        <dbReference type="Proteomes" id="UP001597375"/>
    </source>
</evidence>
<evidence type="ECO:0000313" key="1">
    <source>
        <dbReference type="EMBL" id="MFD2257169.1"/>
    </source>
</evidence>
<gene>
    <name evidence="1" type="ORF">ACFSSA_10805</name>
</gene>
<dbReference type="Proteomes" id="UP001597375">
    <property type="component" value="Unassembled WGS sequence"/>
</dbReference>